<dbReference type="EC" id="2.1.1.63" evidence="9"/>
<dbReference type="PANTHER" id="PTHR10815">
    <property type="entry name" value="METHYLATED-DNA--PROTEIN-CYSTEINE METHYLTRANSFERASE"/>
    <property type="match status" value="1"/>
</dbReference>
<dbReference type="eggNOG" id="COG0350">
    <property type="taxonomic scope" value="Bacteria"/>
</dbReference>
<dbReference type="FunFam" id="1.10.10.10:FF:000214">
    <property type="entry name" value="Methylated-DNA--protein-cysteine methyltransferase"/>
    <property type="match status" value="1"/>
</dbReference>
<dbReference type="SUPFAM" id="SSF53155">
    <property type="entry name" value="Methylated DNA-protein cysteine methyltransferase domain"/>
    <property type="match status" value="1"/>
</dbReference>
<evidence type="ECO:0000256" key="6">
    <source>
        <dbReference type="ARBA" id="ARBA00022763"/>
    </source>
</evidence>
<sequence>MSERVFYNSPDGFFHLLLEIEEETIMSMNFCPAQVSSQPSNDLEREIFRQFDLYFTGRSKEFDLPFFATGTVFQLMVWEEVMRIPYGKTLTYKEIAERIANPNASRAVGRALNKNPVPILIPCHRVIGSKGKLTGYGAGIAIKKKLLELERSNL</sequence>
<organism evidence="12 13">
    <name type="scientific">Cloacimonas acidaminovorans (strain Evry)</name>
    <dbReference type="NCBI Taxonomy" id="459349"/>
    <lineage>
        <taxon>Bacteria</taxon>
        <taxon>Pseudomonadati</taxon>
        <taxon>Candidatus Cloacimonadota</taxon>
        <taxon>Candidatus Cloacimonadia</taxon>
        <taxon>Candidatus Cloacimonadales</taxon>
        <taxon>Candidatus Cloacimonadaceae</taxon>
        <taxon>Candidatus Cloacimonas</taxon>
    </lineage>
</organism>
<dbReference type="Gene3D" id="1.10.10.10">
    <property type="entry name" value="Winged helix-like DNA-binding domain superfamily/Winged helix DNA-binding domain"/>
    <property type="match status" value="1"/>
</dbReference>
<feature type="domain" description="Methylated-DNA-[protein]-cysteine S-methyltransferase DNA binding" evidence="10">
    <location>
        <begin position="73"/>
        <end position="151"/>
    </location>
</feature>
<dbReference type="InterPro" id="IPR023546">
    <property type="entry name" value="MGMT"/>
</dbReference>
<dbReference type="RefSeq" id="WP_015425170.1">
    <property type="nucleotide sequence ID" value="NC_020449.1"/>
</dbReference>
<dbReference type="GO" id="GO:0003908">
    <property type="term" value="F:methylated-DNA-[protein]-cysteine S-methyltransferase activity"/>
    <property type="evidence" value="ECO:0007669"/>
    <property type="project" value="UniProtKB-UniRule"/>
</dbReference>
<comment type="similarity">
    <text evidence="2 9">Belongs to the MGMT family.</text>
</comment>
<feature type="active site" description="Nucleophile; methyl group acceptor" evidence="9">
    <location>
        <position position="123"/>
    </location>
</feature>
<evidence type="ECO:0000256" key="7">
    <source>
        <dbReference type="ARBA" id="ARBA00023204"/>
    </source>
</evidence>
<dbReference type="InterPro" id="IPR036217">
    <property type="entry name" value="MethylDNA_cys_MeTrfase_DNAb"/>
</dbReference>
<evidence type="ECO:0000256" key="3">
    <source>
        <dbReference type="ARBA" id="ARBA00022490"/>
    </source>
</evidence>
<keyword evidence="4 9" id="KW-0489">Methyltransferase</keyword>
<dbReference type="InterPro" id="IPR014048">
    <property type="entry name" value="MethylDNA_cys_MeTrfase_DNA-bd"/>
</dbReference>
<comment type="catalytic activity">
    <reaction evidence="1 9">
        <text>a 4-O-methyl-thymidine in DNA + L-cysteinyl-[protein] = a thymidine in DNA + S-methyl-L-cysteinyl-[protein]</text>
        <dbReference type="Rhea" id="RHEA:53428"/>
        <dbReference type="Rhea" id="RHEA-COMP:10131"/>
        <dbReference type="Rhea" id="RHEA-COMP:10132"/>
        <dbReference type="Rhea" id="RHEA-COMP:13555"/>
        <dbReference type="Rhea" id="RHEA-COMP:13556"/>
        <dbReference type="ChEBI" id="CHEBI:29950"/>
        <dbReference type="ChEBI" id="CHEBI:82612"/>
        <dbReference type="ChEBI" id="CHEBI:137386"/>
        <dbReference type="ChEBI" id="CHEBI:137387"/>
        <dbReference type="EC" id="2.1.1.63"/>
    </reaction>
</comment>
<dbReference type="InterPro" id="IPR008332">
    <property type="entry name" value="MethylG_MeTrfase_N"/>
</dbReference>
<dbReference type="PROSITE" id="PS00374">
    <property type="entry name" value="MGMT"/>
    <property type="match status" value="1"/>
</dbReference>
<dbReference type="GO" id="GO:0005737">
    <property type="term" value="C:cytoplasm"/>
    <property type="evidence" value="ECO:0007669"/>
    <property type="project" value="UniProtKB-SubCell"/>
</dbReference>
<dbReference type="AlphaFoldDB" id="B0VFI0"/>
<keyword evidence="6 9" id="KW-0227">DNA damage</keyword>
<dbReference type="InterPro" id="IPR036388">
    <property type="entry name" value="WH-like_DNA-bd_sf"/>
</dbReference>
<dbReference type="STRING" id="459349.CLOAM1461"/>
<evidence type="ECO:0000259" key="10">
    <source>
        <dbReference type="Pfam" id="PF01035"/>
    </source>
</evidence>
<evidence type="ECO:0000256" key="5">
    <source>
        <dbReference type="ARBA" id="ARBA00022679"/>
    </source>
</evidence>
<evidence type="ECO:0000256" key="8">
    <source>
        <dbReference type="ARBA" id="ARBA00049348"/>
    </source>
</evidence>
<evidence type="ECO:0000313" key="12">
    <source>
        <dbReference type="EMBL" id="CAO81312.1"/>
    </source>
</evidence>
<dbReference type="Pfam" id="PF02870">
    <property type="entry name" value="Methyltransf_1N"/>
    <property type="match status" value="1"/>
</dbReference>
<dbReference type="OrthoDB" id="9811249at2"/>
<evidence type="ECO:0000259" key="11">
    <source>
        <dbReference type="Pfam" id="PF02870"/>
    </source>
</evidence>
<dbReference type="Proteomes" id="UP000002019">
    <property type="component" value="Chromosome"/>
</dbReference>
<evidence type="ECO:0000256" key="4">
    <source>
        <dbReference type="ARBA" id="ARBA00022603"/>
    </source>
</evidence>
<evidence type="ECO:0000256" key="1">
    <source>
        <dbReference type="ARBA" id="ARBA00001286"/>
    </source>
</evidence>
<protein>
    <recommendedName>
        <fullName evidence="9">Methylated-DNA--protein-cysteine methyltransferase</fullName>
        <ecNumber evidence="9">2.1.1.63</ecNumber>
    </recommendedName>
    <alternativeName>
        <fullName evidence="9">6-O-methylguanine-DNA methyltransferase</fullName>
        <shortName evidence="9">MGMT</shortName>
    </alternativeName>
    <alternativeName>
        <fullName evidence="9">O-6-methylguanine-DNA-alkyltransferase</fullName>
    </alternativeName>
</protein>
<evidence type="ECO:0000313" key="13">
    <source>
        <dbReference type="Proteomes" id="UP000002019"/>
    </source>
</evidence>
<dbReference type="HOGENOM" id="CLU_000445_52_2_0"/>
<comment type="function">
    <text evidence="9">Involved in the cellular defense against the biological effects of O6-methylguanine (O6-MeG) and O4-methylthymine (O4-MeT) in DNA. Repairs the methylated nucleobase in DNA by stoichiometrically transferring the methyl group to a cysteine residue in the enzyme. This is a suicide reaction: the enzyme is irreversibly inactivated.</text>
</comment>
<comment type="subcellular location">
    <subcellularLocation>
        <location evidence="9">Cytoplasm</location>
    </subcellularLocation>
</comment>
<dbReference type="GO" id="GO:0032259">
    <property type="term" value="P:methylation"/>
    <property type="evidence" value="ECO:0007669"/>
    <property type="project" value="UniProtKB-KW"/>
</dbReference>
<keyword evidence="13" id="KW-1185">Reference proteome</keyword>
<dbReference type="Pfam" id="PF01035">
    <property type="entry name" value="DNA_binding_1"/>
    <property type="match status" value="1"/>
</dbReference>
<keyword evidence="3 9" id="KW-0963">Cytoplasm</keyword>
<evidence type="ECO:0000256" key="2">
    <source>
        <dbReference type="ARBA" id="ARBA00008711"/>
    </source>
</evidence>
<dbReference type="GO" id="GO:0006307">
    <property type="term" value="P:DNA alkylation repair"/>
    <property type="evidence" value="ECO:0007669"/>
    <property type="project" value="UniProtKB-UniRule"/>
</dbReference>
<accession>B0VFI0</accession>
<dbReference type="NCBIfam" id="TIGR00589">
    <property type="entry name" value="ogt"/>
    <property type="match status" value="1"/>
</dbReference>
<comment type="miscellaneous">
    <text evidence="9">This enzyme catalyzes only one turnover and therefore is not strictly catalytic. According to one definition, an enzyme is a biocatalyst that acts repeatedly and over many reaction cycles.</text>
</comment>
<dbReference type="PANTHER" id="PTHR10815:SF13">
    <property type="entry name" value="METHYLATED-DNA--PROTEIN-CYSTEINE METHYLTRANSFERASE"/>
    <property type="match status" value="1"/>
</dbReference>
<name>B0VFI0_CLOAI</name>
<dbReference type="HAMAP" id="MF_00772">
    <property type="entry name" value="OGT"/>
    <property type="match status" value="1"/>
</dbReference>
<dbReference type="InterPro" id="IPR001497">
    <property type="entry name" value="MethylDNA_cys_MeTrfase_AS"/>
</dbReference>
<keyword evidence="5 9" id="KW-0808">Transferase</keyword>
<dbReference type="SUPFAM" id="SSF46767">
    <property type="entry name" value="Methylated DNA-protein cysteine methyltransferase, C-terminal domain"/>
    <property type="match status" value="1"/>
</dbReference>
<dbReference type="InterPro" id="IPR036631">
    <property type="entry name" value="MGMT_N_sf"/>
</dbReference>
<evidence type="ECO:0000256" key="9">
    <source>
        <dbReference type="HAMAP-Rule" id="MF_00772"/>
    </source>
</evidence>
<dbReference type="KEGG" id="caci:CLOAM1461"/>
<reference evidence="12 13" key="1">
    <citation type="journal article" date="2008" name="J. Bacteriol.">
        <title>'Candidatus Cloacamonas acidaminovorans': genome sequence reconstruction provides a first glimpse of a new bacterial division.</title>
        <authorList>
            <person name="Pelletier E."/>
            <person name="Kreimeyer A."/>
            <person name="Bocs S."/>
            <person name="Rouy Z."/>
            <person name="Gyapay G."/>
            <person name="Chouari R."/>
            <person name="Riviere D."/>
            <person name="Ganesan A."/>
            <person name="Daegelen P."/>
            <person name="Sghir A."/>
            <person name="Cohen G.N."/>
            <person name="Medigue C."/>
            <person name="Weissenbach J."/>
            <person name="Le Paslier D."/>
        </authorList>
    </citation>
    <scope>NUCLEOTIDE SEQUENCE [LARGE SCALE GENOMIC DNA]</scope>
    <source>
        <strain evidence="13">Evry</strain>
    </source>
</reference>
<comment type="catalytic activity">
    <reaction evidence="8 9">
        <text>a 6-O-methyl-2'-deoxyguanosine in DNA + L-cysteinyl-[protein] = S-methyl-L-cysteinyl-[protein] + a 2'-deoxyguanosine in DNA</text>
        <dbReference type="Rhea" id="RHEA:24000"/>
        <dbReference type="Rhea" id="RHEA-COMP:10131"/>
        <dbReference type="Rhea" id="RHEA-COMP:10132"/>
        <dbReference type="Rhea" id="RHEA-COMP:11367"/>
        <dbReference type="Rhea" id="RHEA-COMP:11368"/>
        <dbReference type="ChEBI" id="CHEBI:29950"/>
        <dbReference type="ChEBI" id="CHEBI:82612"/>
        <dbReference type="ChEBI" id="CHEBI:85445"/>
        <dbReference type="ChEBI" id="CHEBI:85448"/>
        <dbReference type="EC" id="2.1.1.63"/>
    </reaction>
</comment>
<gene>
    <name evidence="12" type="ordered locus">CLOAM1461</name>
</gene>
<keyword evidence="7 9" id="KW-0234">DNA repair</keyword>
<proteinExistence type="inferred from homology"/>
<dbReference type="CDD" id="cd06445">
    <property type="entry name" value="ATase"/>
    <property type="match status" value="1"/>
</dbReference>
<feature type="domain" description="Methylguanine DNA methyltransferase ribonuclease-like" evidence="11">
    <location>
        <begin position="6"/>
        <end position="66"/>
    </location>
</feature>
<dbReference type="EMBL" id="CU466930">
    <property type="protein sequence ID" value="CAO81312.1"/>
    <property type="molecule type" value="Genomic_DNA"/>
</dbReference>